<dbReference type="Proteomes" id="UP000095200">
    <property type="component" value="Unassembled WGS sequence"/>
</dbReference>
<sequence length="376" mass="42937">MHIGFDAKRYFLNATGLGNYSRTTVRLLHTYFPENDYYLYTPRTSDRSGILQPGEHVHVRTPGLPTGRMLAPLWRTFLLGRETTRDALDIFHGLSHEIPYGLPQTTKKVVTMHDLIFLRHPELYNRLDVAVYTAKYRSSCSRSDTIIAISQQTKRDLIEFFNMDEHKIKVVYQSCDKRFYDRIGDDTRQTIRKKHDLPSRYILYVGSLAERKNVITLIHALGRIPRESRPHLVLVGTGNRGYMTRLHAAIAQEHLDQEVTWLGQVPGKDLPGIYQMADLFVYPSLFEGFGIPILEALFSKTPVITSTGSCFREAGGPHCLYTTPGDVDELSQAIARVLDDSNLAATMRDKGYEHALHFHEHQVAKNMMNVYTSLLP</sequence>
<evidence type="ECO:0000313" key="5">
    <source>
        <dbReference type="Proteomes" id="UP000095200"/>
    </source>
</evidence>
<dbReference type="SUPFAM" id="SSF53756">
    <property type="entry name" value="UDP-Glycosyltransferase/glycogen phosphorylase"/>
    <property type="match status" value="1"/>
</dbReference>
<dbReference type="PANTHER" id="PTHR46401">
    <property type="entry name" value="GLYCOSYLTRANSFERASE WBBK-RELATED"/>
    <property type="match status" value="1"/>
</dbReference>
<reference evidence="5" key="1">
    <citation type="submission" date="2016-06" db="EMBL/GenBank/DDBJ databases">
        <title>Draft genome sequence of Desulfoplanes formicivorans strain Pf12B.</title>
        <authorList>
            <person name="Watanabe M."/>
            <person name="Kojima H."/>
            <person name="Fukui M."/>
        </authorList>
    </citation>
    <scope>NUCLEOTIDE SEQUENCE [LARGE SCALE GENOMIC DNA]</scope>
    <source>
        <strain evidence="5">Pf12B</strain>
    </source>
</reference>
<dbReference type="EMBL" id="BDFE01000006">
    <property type="protein sequence ID" value="GAU07641.1"/>
    <property type="molecule type" value="Genomic_DNA"/>
</dbReference>
<dbReference type="RefSeq" id="WP_069857151.1">
    <property type="nucleotide sequence ID" value="NZ_BDFE01000006.1"/>
</dbReference>
<dbReference type="GO" id="GO:0009103">
    <property type="term" value="P:lipopolysaccharide biosynthetic process"/>
    <property type="evidence" value="ECO:0007669"/>
    <property type="project" value="TreeGrafter"/>
</dbReference>
<dbReference type="Gene3D" id="3.40.50.2000">
    <property type="entry name" value="Glycogen Phosphorylase B"/>
    <property type="match status" value="2"/>
</dbReference>
<feature type="domain" description="Glycosyl transferase family 1" evidence="2">
    <location>
        <begin position="188"/>
        <end position="353"/>
    </location>
</feature>
<evidence type="ECO:0000313" key="4">
    <source>
        <dbReference type="EMBL" id="GAU07641.1"/>
    </source>
</evidence>
<protein>
    <submittedName>
        <fullName evidence="4">Group 1 glycosyl transferase</fullName>
    </submittedName>
</protein>
<accession>A0A194AEX2</accession>
<dbReference type="CDD" id="cd03809">
    <property type="entry name" value="GT4_MtfB-like"/>
    <property type="match status" value="1"/>
</dbReference>
<dbReference type="OrthoDB" id="9767517at2"/>
<keyword evidence="5" id="KW-1185">Reference proteome</keyword>
<organism evidence="4 5">
    <name type="scientific">Desulfoplanes formicivorans</name>
    <dbReference type="NCBI Taxonomy" id="1592317"/>
    <lineage>
        <taxon>Bacteria</taxon>
        <taxon>Pseudomonadati</taxon>
        <taxon>Thermodesulfobacteriota</taxon>
        <taxon>Desulfovibrionia</taxon>
        <taxon>Desulfovibrionales</taxon>
        <taxon>Desulfoplanaceae</taxon>
        <taxon>Desulfoplanes</taxon>
    </lineage>
</organism>
<evidence type="ECO:0000259" key="2">
    <source>
        <dbReference type="Pfam" id="PF00534"/>
    </source>
</evidence>
<keyword evidence="1 4" id="KW-0808">Transferase</keyword>
<evidence type="ECO:0000259" key="3">
    <source>
        <dbReference type="Pfam" id="PF13439"/>
    </source>
</evidence>
<dbReference type="Pfam" id="PF00534">
    <property type="entry name" value="Glycos_transf_1"/>
    <property type="match status" value="1"/>
</dbReference>
<dbReference type="GO" id="GO:0016757">
    <property type="term" value="F:glycosyltransferase activity"/>
    <property type="evidence" value="ECO:0007669"/>
    <property type="project" value="InterPro"/>
</dbReference>
<dbReference type="AlphaFoldDB" id="A0A194AEX2"/>
<name>A0A194AEX2_9BACT</name>
<dbReference type="InterPro" id="IPR028098">
    <property type="entry name" value="Glyco_trans_4-like_N"/>
</dbReference>
<dbReference type="PANTHER" id="PTHR46401:SF2">
    <property type="entry name" value="GLYCOSYLTRANSFERASE WBBK-RELATED"/>
    <property type="match status" value="1"/>
</dbReference>
<dbReference type="Pfam" id="PF13439">
    <property type="entry name" value="Glyco_transf_4"/>
    <property type="match status" value="1"/>
</dbReference>
<comment type="caution">
    <text evidence="4">The sequence shown here is derived from an EMBL/GenBank/DDBJ whole genome shotgun (WGS) entry which is preliminary data.</text>
</comment>
<dbReference type="InterPro" id="IPR001296">
    <property type="entry name" value="Glyco_trans_1"/>
</dbReference>
<gene>
    <name evidence="4" type="ORF">DPF_0336</name>
</gene>
<feature type="domain" description="Glycosyltransferase subfamily 4-like N-terminal" evidence="3">
    <location>
        <begin position="34"/>
        <end position="173"/>
    </location>
</feature>
<proteinExistence type="predicted"/>
<dbReference type="STRING" id="1592317.DPF_0336"/>
<evidence type="ECO:0000256" key="1">
    <source>
        <dbReference type="ARBA" id="ARBA00022679"/>
    </source>
</evidence>